<dbReference type="Proteomes" id="UP000625631">
    <property type="component" value="Unassembled WGS sequence"/>
</dbReference>
<proteinExistence type="predicted"/>
<name>A0ABS0Q696_9BACT</name>
<organism evidence="2 3">
    <name type="scientific">Hymenobacter negativus</name>
    <dbReference type="NCBI Taxonomy" id="2795026"/>
    <lineage>
        <taxon>Bacteria</taxon>
        <taxon>Pseudomonadati</taxon>
        <taxon>Bacteroidota</taxon>
        <taxon>Cytophagia</taxon>
        <taxon>Cytophagales</taxon>
        <taxon>Hymenobacteraceae</taxon>
        <taxon>Hymenobacter</taxon>
    </lineage>
</organism>
<keyword evidence="3" id="KW-1185">Reference proteome</keyword>
<protein>
    <submittedName>
        <fullName evidence="2">Uncharacterized protein</fullName>
    </submittedName>
</protein>
<evidence type="ECO:0000313" key="3">
    <source>
        <dbReference type="Proteomes" id="UP000625631"/>
    </source>
</evidence>
<gene>
    <name evidence="2" type="ORF">I7X13_08835</name>
</gene>
<accession>A0ABS0Q696</accession>
<dbReference type="RefSeq" id="WP_198075213.1">
    <property type="nucleotide sequence ID" value="NZ_JAEDAE010000003.1"/>
</dbReference>
<evidence type="ECO:0000313" key="2">
    <source>
        <dbReference type="EMBL" id="MBH8558150.1"/>
    </source>
</evidence>
<evidence type="ECO:0000256" key="1">
    <source>
        <dbReference type="SAM" id="MobiDB-lite"/>
    </source>
</evidence>
<reference evidence="2 3" key="1">
    <citation type="submission" date="2020-12" db="EMBL/GenBank/DDBJ databases">
        <title>Hymenobacter sp.</title>
        <authorList>
            <person name="Kim M.K."/>
        </authorList>
    </citation>
    <scope>NUCLEOTIDE SEQUENCE [LARGE SCALE GENOMIC DNA]</scope>
    <source>
        <strain evidence="2 3">BT442</strain>
    </source>
</reference>
<sequence>MRAQIWLPWVLAALPWTGCETHRAGEETDAPSRAVPVATPLPPDTSGRARRPLPSALPLDTEVADAWARLQTTLRRHDATQLNALIDPALGLWVVADGDTSVVITRVAAGAALRKAIAREPLMRLEQQLQACAALQAVAQFPEIDCGEYGHGRSGFARDGCFAGPAADFQALDMWSRARLVGGTAAQGRAAQARVGRTVLHTRSGWRFHFAQAAGASGRWCLVFVDLRAPCIS</sequence>
<comment type="caution">
    <text evidence="2">The sequence shown here is derived from an EMBL/GenBank/DDBJ whole genome shotgun (WGS) entry which is preliminary data.</text>
</comment>
<feature type="region of interest" description="Disordered" evidence="1">
    <location>
        <begin position="23"/>
        <end position="54"/>
    </location>
</feature>
<dbReference type="EMBL" id="JAEDAE010000003">
    <property type="protein sequence ID" value="MBH8558150.1"/>
    <property type="molecule type" value="Genomic_DNA"/>
</dbReference>